<evidence type="ECO:0000256" key="16">
    <source>
        <dbReference type="PIRSR" id="PIRSR606262-3"/>
    </source>
</evidence>
<dbReference type="FunFam" id="3.40.140.10:FF:000008">
    <property type="entry name" value="Cytidine deaminase"/>
    <property type="match status" value="1"/>
</dbReference>
<keyword evidence="10 13" id="KW-0862">Zinc</keyword>
<dbReference type="EMBL" id="JADING010000007">
    <property type="protein sequence ID" value="MBO8413900.1"/>
    <property type="molecule type" value="Genomic_DNA"/>
</dbReference>
<evidence type="ECO:0000256" key="4">
    <source>
        <dbReference type="ARBA" id="ARBA00022517"/>
    </source>
</evidence>
<comment type="cofactor">
    <cofactor evidence="13">
        <name>Zn(2+)</name>
        <dbReference type="ChEBI" id="CHEBI:29105"/>
    </cofactor>
    <text evidence="13">Binds 1 zinc ion.</text>
</comment>
<dbReference type="PANTHER" id="PTHR11644:SF2">
    <property type="entry name" value="CYTIDINE DEAMINASE"/>
    <property type="match status" value="1"/>
</dbReference>
<dbReference type="AlphaFoldDB" id="A0A9D9D5J2"/>
<keyword evidence="13" id="KW-0963">Cytoplasm</keyword>
<dbReference type="InterPro" id="IPR020549">
    <property type="entry name" value="YbeY_CS"/>
</dbReference>
<dbReference type="InterPro" id="IPR023091">
    <property type="entry name" value="MetalPrtase_cat_dom_sf_prd"/>
</dbReference>
<evidence type="ECO:0000256" key="11">
    <source>
        <dbReference type="ARBA" id="ARBA00049252"/>
    </source>
</evidence>
<dbReference type="InterPro" id="IPR002125">
    <property type="entry name" value="CMP_dCMP_dom"/>
</dbReference>
<sequence length="304" mass="34873">MAKKRLEFYFEDRTGLNEKKLRKMFKDLYLFTANYLGLEGRYTLSCTVTDDSEIKRINNSYRHIDKPTDVVSFAYQDLGENIESPIKDLGEIVISIDTAQKQAKEFNHLLAREMAFLFIHGFLHLNGYDHIDEKEAEKMFELQNAVLNSFDASYSYPVLKEDVYYNFEDKEFMESLFKDVLEAQKHAYVPYSNFRVGAVVLARNGKKYFGCNIENSSYPLANCGERTAMFKAAYDGIIKNKVALLALVTDSPEELYASPCGACRQVMSELLTKTTPVVMFSKNGSFKINTVEELLPYMFTGENL</sequence>
<comment type="subcellular location">
    <subcellularLocation>
        <location evidence="13">Cytoplasm</location>
    </subcellularLocation>
</comment>
<keyword evidence="4 13" id="KW-0690">Ribosome biogenesis</keyword>
<dbReference type="PROSITE" id="PS00903">
    <property type="entry name" value="CYT_DCMP_DEAMINASES_1"/>
    <property type="match status" value="1"/>
</dbReference>
<evidence type="ECO:0000256" key="1">
    <source>
        <dbReference type="ARBA" id="ARBA00003949"/>
    </source>
</evidence>
<dbReference type="PROSITE" id="PS01306">
    <property type="entry name" value="UPF0054"/>
    <property type="match status" value="1"/>
</dbReference>
<reference evidence="18" key="1">
    <citation type="submission" date="2020-10" db="EMBL/GenBank/DDBJ databases">
        <authorList>
            <person name="Gilroy R."/>
        </authorList>
    </citation>
    <scope>NUCLEOTIDE SEQUENCE</scope>
    <source>
        <strain evidence="18">1748</strain>
    </source>
</reference>
<feature type="binding site" evidence="13">
    <location>
        <position position="120"/>
    </location>
    <ligand>
        <name>Zn(2+)</name>
        <dbReference type="ChEBI" id="CHEBI:29105"/>
        <note>catalytic</note>
    </ligand>
</feature>
<comment type="catalytic activity">
    <reaction evidence="11">
        <text>2'-deoxycytidine + H2O + H(+) = 2'-deoxyuridine + NH4(+)</text>
        <dbReference type="Rhea" id="RHEA:13433"/>
        <dbReference type="ChEBI" id="CHEBI:15377"/>
        <dbReference type="ChEBI" id="CHEBI:15378"/>
        <dbReference type="ChEBI" id="CHEBI:15698"/>
        <dbReference type="ChEBI" id="CHEBI:16450"/>
        <dbReference type="ChEBI" id="CHEBI:28938"/>
        <dbReference type="EC" id="3.5.4.5"/>
    </reaction>
</comment>
<dbReference type="Pfam" id="PF02130">
    <property type="entry name" value="YbeY"/>
    <property type="match status" value="1"/>
</dbReference>
<comment type="function">
    <text evidence="1">This enzyme scavenges exogenous and endogenous cytidine and 2'-deoxycytidine for UMP synthesis.</text>
</comment>
<keyword evidence="7 13" id="KW-0479">Metal-binding</keyword>
<feature type="binding site" evidence="16">
    <location>
        <position position="263"/>
    </location>
    <ligand>
        <name>Zn(2+)</name>
        <dbReference type="ChEBI" id="CHEBI:29105"/>
        <note>catalytic</note>
    </ligand>
</feature>
<comment type="function">
    <text evidence="13">Single strand-specific metallo-endoribonuclease involved in late-stage 70S ribosome quality control and in maturation of the 3' terminus of the 16S rRNA.</text>
</comment>
<feature type="domain" description="CMP/dCMP-type deaminase" evidence="17">
    <location>
        <begin position="171"/>
        <end position="302"/>
    </location>
</feature>
<gene>
    <name evidence="18" type="primary">cdd</name>
    <name evidence="13" type="synonym">ybeY</name>
    <name evidence="18" type="ORF">IAC78_00240</name>
</gene>
<evidence type="ECO:0000256" key="9">
    <source>
        <dbReference type="ARBA" id="ARBA00022801"/>
    </source>
</evidence>
<organism evidence="18 19">
    <name type="scientific">Candidatus Scatoplasma merdavium</name>
    <dbReference type="NCBI Taxonomy" id="2840932"/>
    <lineage>
        <taxon>Bacteria</taxon>
        <taxon>Bacillati</taxon>
        <taxon>Bacillota</taxon>
        <taxon>Bacilli</taxon>
        <taxon>Bacillales</taxon>
        <taxon>Candidatus Scatoplasma</taxon>
    </lineage>
</organism>
<dbReference type="SUPFAM" id="SSF55486">
    <property type="entry name" value="Metalloproteases ('zincins'), catalytic domain"/>
    <property type="match status" value="1"/>
</dbReference>
<dbReference type="NCBIfam" id="TIGR00043">
    <property type="entry name" value="rRNA maturation RNase YbeY"/>
    <property type="match status" value="1"/>
</dbReference>
<dbReference type="GO" id="GO:0072527">
    <property type="term" value="P:pyrimidine-containing compound metabolic process"/>
    <property type="evidence" value="ECO:0007669"/>
    <property type="project" value="UniProtKB-ARBA"/>
</dbReference>
<evidence type="ECO:0000256" key="8">
    <source>
        <dbReference type="ARBA" id="ARBA00022759"/>
    </source>
</evidence>
<evidence type="ECO:0000256" key="10">
    <source>
        <dbReference type="ARBA" id="ARBA00022833"/>
    </source>
</evidence>
<keyword evidence="6 13" id="KW-0540">Nuclease</keyword>
<dbReference type="GO" id="GO:0006364">
    <property type="term" value="P:rRNA processing"/>
    <property type="evidence" value="ECO:0007669"/>
    <property type="project" value="UniProtKB-UniRule"/>
</dbReference>
<dbReference type="SUPFAM" id="SSF53927">
    <property type="entry name" value="Cytidine deaminase-like"/>
    <property type="match status" value="1"/>
</dbReference>
<dbReference type="GO" id="GO:0055086">
    <property type="term" value="P:nucleobase-containing small molecule metabolic process"/>
    <property type="evidence" value="ECO:0007669"/>
    <property type="project" value="UniProtKB-ARBA"/>
</dbReference>
<dbReference type="InterPro" id="IPR016192">
    <property type="entry name" value="APOBEC/CMP_deaminase_Zn-bd"/>
</dbReference>
<evidence type="ECO:0000256" key="13">
    <source>
        <dbReference type="HAMAP-Rule" id="MF_00009"/>
    </source>
</evidence>
<dbReference type="InterPro" id="IPR006262">
    <property type="entry name" value="Cyt_deam_tetra"/>
</dbReference>
<dbReference type="InterPro" id="IPR002036">
    <property type="entry name" value="YbeY"/>
</dbReference>
<dbReference type="GO" id="GO:0004521">
    <property type="term" value="F:RNA endonuclease activity"/>
    <property type="evidence" value="ECO:0007669"/>
    <property type="project" value="UniProtKB-UniRule"/>
</dbReference>
<dbReference type="EC" id="3.1.-.-" evidence="13"/>
<keyword evidence="9 13" id="KW-0378">Hydrolase</keyword>
<dbReference type="HAMAP" id="MF_00009">
    <property type="entry name" value="Endoribonucl_YbeY"/>
    <property type="match status" value="1"/>
</dbReference>
<evidence type="ECO:0000259" key="17">
    <source>
        <dbReference type="PROSITE" id="PS51747"/>
    </source>
</evidence>
<dbReference type="GO" id="GO:0005829">
    <property type="term" value="C:cytosol"/>
    <property type="evidence" value="ECO:0007669"/>
    <property type="project" value="TreeGrafter"/>
</dbReference>
<dbReference type="InterPro" id="IPR016193">
    <property type="entry name" value="Cytidine_deaminase-like"/>
</dbReference>
<dbReference type="InterPro" id="IPR050202">
    <property type="entry name" value="Cyt/Deoxycyt_deaminase"/>
</dbReference>
<feature type="binding site" evidence="13">
    <location>
        <position position="130"/>
    </location>
    <ligand>
        <name>Zn(2+)</name>
        <dbReference type="ChEBI" id="CHEBI:29105"/>
        <note>catalytic</note>
    </ligand>
</feature>
<proteinExistence type="inferred from homology"/>
<evidence type="ECO:0000256" key="6">
    <source>
        <dbReference type="ARBA" id="ARBA00022722"/>
    </source>
</evidence>
<evidence type="ECO:0000256" key="3">
    <source>
        <dbReference type="ARBA" id="ARBA00010875"/>
    </source>
</evidence>
<comment type="similarity">
    <text evidence="2">Belongs to the cytidine and deoxycytidylate deaminase family.</text>
</comment>
<dbReference type="GO" id="GO:0008270">
    <property type="term" value="F:zinc ion binding"/>
    <property type="evidence" value="ECO:0007669"/>
    <property type="project" value="UniProtKB-UniRule"/>
</dbReference>
<evidence type="ECO:0000256" key="15">
    <source>
        <dbReference type="PIRSR" id="PIRSR606262-2"/>
    </source>
</evidence>
<keyword evidence="5 13" id="KW-0698">rRNA processing</keyword>
<evidence type="ECO:0000256" key="2">
    <source>
        <dbReference type="ARBA" id="ARBA00006576"/>
    </source>
</evidence>
<evidence type="ECO:0000256" key="14">
    <source>
        <dbReference type="PIRSR" id="PIRSR606262-1"/>
    </source>
</evidence>
<dbReference type="CDD" id="cd01283">
    <property type="entry name" value="cytidine_deaminase"/>
    <property type="match status" value="1"/>
</dbReference>
<comment type="caution">
    <text evidence="18">The sequence shown here is derived from an EMBL/GenBank/DDBJ whole genome shotgun (WGS) entry which is preliminary data.</text>
</comment>
<feature type="binding site" evidence="16">
    <location>
        <position position="223"/>
    </location>
    <ligand>
        <name>Zn(2+)</name>
        <dbReference type="ChEBI" id="CHEBI:29105"/>
        <note>catalytic</note>
    </ligand>
</feature>
<dbReference type="NCBIfam" id="TIGR01354">
    <property type="entry name" value="cyt_deam_tetra"/>
    <property type="match status" value="1"/>
</dbReference>
<feature type="binding site" evidence="13">
    <location>
        <position position="124"/>
    </location>
    <ligand>
        <name>Zn(2+)</name>
        <dbReference type="ChEBI" id="CHEBI:29105"/>
        <note>catalytic</note>
    </ligand>
</feature>
<keyword evidence="8 13" id="KW-0255">Endonuclease</keyword>
<dbReference type="NCBIfam" id="NF004064">
    <property type="entry name" value="PRK05578.1"/>
    <property type="match status" value="1"/>
</dbReference>
<dbReference type="GO" id="GO:0042802">
    <property type="term" value="F:identical protein binding"/>
    <property type="evidence" value="ECO:0007669"/>
    <property type="project" value="UniProtKB-ARBA"/>
</dbReference>
<evidence type="ECO:0000313" key="19">
    <source>
        <dbReference type="Proteomes" id="UP000823629"/>
    </source>
</evidence>
<dbReference type="PANTHER" id="PTHR11644">
    <property type="entry name" value="CYTIDINE DEAMINASE"/>
    <property type="match status" value="1"/>
</dbReference>
<feature type="active site" description="Proton donor" evidence="14">
    <location>
        <position position="225"/>
    </location>
</feature>
<dbReference type="Pfam" id="PF00383">
    <property type="entry name" value="dCMP_cyt_deam_1"/>
    <property type="match status" value="1"/>
</dbReference>
<comment type="similarity">
    <text evidence="3 13">Belongs to the endoribonuclease YbeY family.</text>
</comment>
<dbReference type="PROSITE" id="PS51747">
    <property type="entry name" value="CYT_DCMP_DEAMINASES_2"/>
    <property type="match status" value="1"/>
</dbReference>
<dbReference type="Proteomes" id="UP000823629">
    <property type="component" value="Unassembled WGS sequence"/>
</dbReference>
<feature type="binding site" evidence="15">
    <location>
        <begin position="212"/>
        <end position="218"/>
    </location>
    <ligand>
        <name>substrate</name>
    </ligand>
</feature>
<dbReference type="GO" id="GO:0004126">
    <property type="term" value="F:cytidine deaminase activity"/>
    <property type="evidence" value="ECO:0007669"/>
    <property type="project" value="UniProtKB-EC"/>
</dbReference>
<dbReference type="Gene3D" id="3.40.140.10">
    <property type="entry name" value="Cytidine Deaminase, domain 2"/>
    <property type="match status" value="1"/>
</dbReference>
<dbReference type="Gene3D" id="3.40.390.30">
    <property type="entry name" value="Metalloproteases ('zincins'), catalytic domain"/>
    <property type="match status" value="1"/>
</dbReference>
<feature type="binding site" evidence="16">
    <location>
        <position position="260"/>
    </location>
    <ligand>
        <name>Zn(2+)</name>
        <dbReference type="ChEBI" id="CHEBI:29105"/>
        <note>catalytic</note>
    </ligand>
</feature>
<name>A0A9D9D5J2_9BACL</name>
<protein>
    <recommendedName>
        <fullName evidence="13">Endoribonuclease YbeY</fullName>
        <ecNumber evidence="13">3.1.-.-</ecNumber>
    </recommendedName>
</protein>
<evidence type="ECO:0000256" key="5">
    <source>
        <dbReference type="ARBA" id="ARBA00022552"/>
    </source>
</evidence>
<evidence type="ECO:0000256" key="7">
    <source>
        <dbReference type="ARBA" id="ARBA00022723"/>
    </source>
</evidence>
<comment type="catalytic activity">
    <reaction evidence="12">
        <text>cytidine + H2O + H(+) = uridine + NH4(+)</text>
        <dbReference type="Rhea" id="RHEA:16069"/>
        <dbReference type="ChEBI" id="CHEBI:15377"/>
        <dbReference type="ChEBI" id="CHEBI:15378"/>
        <dbReference type="ChEBI" id="CHEBI:16704"/>
        <dbReference type="ChEBI" id="CHEBI:17562"/>
        <dbReference type="ChEBI" id="CHEBI:28938"/>
        <dbReference type="EC" id="3.5.4.5"/>
    </reaction>
</comment>
<evidence type="ECO:0000313" key="18">
    <source>
        <dbReference type="EMBL" id="MBO8413900.1"/>
    </source>
</evidence>
<accession>A0A9D9D5J2</accession>
<reference evidence="18" key="2">
    <citation type="journal article" date="2021" name="PeerJ">
        <title>Extensive microbial diversity within the chicken gut microbiome revealed by metagenomics and culture.</title>
        <authorList>
            <person name="Gilroy R."/>
            <person name="Ravi A."/>
            <person name="Getino M."/>
            <person name="Pursley I."/>
            <person name="Horton D.L."/>
            <person name="Alikhan N.F."/>
            <person name="Baker D."/>
            <person name="Gharbi K."/>
            <person name="Hall N."/>
            <person name="Watson M."/>
            <person name="Adriaenssens E.M."/>
            <person name="Foster-Nyarko E."/>
            <person name="Jarju S."/>
            <person name="Secka A."/>
            <person name="Antonio M."/>
            <person name="Oren A."/>
            <person name="Chaudhuri R.R."/>
            <person name="La Ragione R."/>
            <person name="Hildebrand F."/>
            <person name="Pallen M.J."/>
        </authorList>
    </citation>
    <scope>NUCLEOTIDE SEQUENCE</scope>
    <source>
        <strain evidence="18">1748</strain>
    </source>
</reference>
<dbReference type="GO" id="GO:0004222">
    <property type="term" value="F:metalloendopeptidase activity"/>
    <property type="evidence" value="ECO:0007669"/>
    <property type="project" value="InterPro"/>
</dbReference>
<evidence type="ECO:0000256" key="12">
    <source>
        <dbReference type="ARBA" id="ARBA00049558"/>
    </source>
</evidence>